<dbReference type="Pfam" id="PF01339">
    <property type="entry name" value="CheB_methylest"/>
    <property type="match status" value="1"/>
</dbReference>
<protein>
    <recommendedName>
        <fullName evidence="2">protein-glutamate methylesterase</fullName>
        <ecNumber evidence="2">3.1.1.61</ecNumber>
    </recommendedName>
</protein>
<dbReference type="InterPro" id="IPR000673">
    <property type="entry name" value="Sig_transdc_resp-reg_Me-estase"/>
</dbReference>
<reference evidence="6" key="1">
    <citation type="submission" date="2022-10" db="EMBL/GenBank/DDBJ databases">
        <title>The WGS of Solirubrobacter ginsenosidimutans DSM 21036.</title>
        <authorList>
            <person name="Jiang Z."/>
        </authorList>
    </citation>
    <scope>NUCLEOTIDE SEQUENCE</scope>
    <source>
        <strain evidence="6">DSM 21036</strain>
    </source>
</reference>
<keyword evidence="1" id="KW-0378">Hydrolase</keyword>
<dbReference type="Gene3D" id="3.40.50.180">
    <property type="entry name" value="Methylesterase CheB, C-terminal domain"/>
    <property type="match status" value="1"/>
</dbReference>
<gene>
    <name evidence="6" type="ORF">OM076_22545</name>
</gene>
<comment type="caution">
    <text evidence="6">The sequence shown here is derived from an EMBL/GenBank/DDBJ whole genome shotgun (WGS) entry which is preliminary data.</text>
</comment>
<comment type="caution">
    <text evidence="4">Lacks conserved residue(s) required for the propagation of feature annotation.</text>
</comment>
<dbReference type="AlphaFoldDB" id="A0A9X3MXD3"/>
<feature type="domain" description="CheB-type methylesterase" evidence="5">
    <location>
        <begin position="1"/>
        <end position="167"/>
    </location>
</feature>
<dbReference type="EMBL" id="JAPDOD010000022">
    <property type="protein sequence ID" value="MDA0163070.1"/>
    <property type="molecule type" value="Genomic_DNA"/>
</dbReference>
<dbReference type="Proteomes" id="UP001149140">
    <property type="component" value="Unassembled WGS sequence"/>
</dbReference>
<dbReference type="InterPro" id="IPR035909">
    <property type="entry name" value="CheB_C"/>
</dbReference>
<evidence type="ECO:0000256" key="3">
    <source>
        <dbReference type="ARBA" id="ARBA00048267"/>
    </source>
</evidence>
<dbReference type="GO" id="GO:0006935">
    <property type="term" value="P:chemotaxis"/>
    <property type="evidence" value="ECO:0007669"/>
    <property type="project" value="InterPro"/>
</dbReference>
<evidence type="ECO:0000256" key="1">
    <source>
        <dbReference type="ARBA" id="ARBA00022801"/>
    </source>
</evidence>
<dbReference type="GO" id="GO:0005737">
    <property type="term" value="C:cytoplasm"/>
    <property type="evidence" value="ECO:0007669"/>
    <property type="project" value="InterPro"/>
</dbReference>
<dbReference type="GO" id="GO:0000156">
    <property type="term" value="F:phosphorelay response regulator activity"/>
    <property type="evidence" value="ECO:0007669"/>
    <property type="project" value="InterPro"/>
</dbReference>
<dbReference type="PROSITE" id="PS50122">
    <property type="entry name" value="CHEB"/>
    <property type="match status" value="1"/>
</dbReference>
<sequence>MSGIEVVALVASAGGLDALGAIVSRLPPGYPAAVLVQQRLGGNGMALVDLLDRETELDVSWVGLRTRLEPGSVLVCPPGAQLEVRPDGACALTATQGNGLDLPFDALFSSLAQSFGERALGVVLTGRSTDAAAGTRALVAAGATVLAQSENSAEHATMPRAAVAAGAGPSLGLEAIAQALLEAARRSG</sequence>
<evidence type="ECO:0000259" key="5">
    <source>
        <dbReference type="PROSITE" id="PS50122"/>
    </source>
</evidence>
<evidence type="ECO:0000256" key="2">
    <source>
        <dbReference type="ARBA" id="ARBA00039140"/>
    </source>
</evidence>
<evidence type="ECO:0000313" key="6">
    <source>
        <dbReference type="EMBL" id="MDA0163070.1"/>
    </source>
</evidence>
<dbReference type="GO" id="GO:0008984">
    <property type="term" value="F:protein-glutamate methylesterase activity"/>
    <property type="evidence" value="ECO:0007669"/>
    <property type="project" value="UniProtKB-EC"/>
</dbReference>
<comment type="catalytic activity">
    <reaction evidence="3">
        <text>[protein]-L-glutamate 5-O-methyl ester + H2O = L-glutamyl-[protein] + methanol + H(+)</text>
        <dbReference type="Rhea" id="RHEA:23236"/>
        <dbReference type="Rhea" id="RHEA-COMP:10208"/>
        <dbReference type="Rhea" id="RHEA-COMP:10311"/>
        <dbReference type="ChEBI" id="CHEBI:15377"/>
        <dbReference type="ChEBI" id="CHEBI:15378"/>
        <dbReference type="ChEBI" id="CHEBI:17790"/>
        <dbReference type="ChEBI" id="CHEBI:29973"/>
        <dbReference type="ChEBI" id="CHEBI:82795"/>
        <dbReference type="EC" id="3.1.1.61"/>
    </reaction>
</comment>
<accession>A0A9X3MXD3</accession>
<dbReference type="PANTHER" id="PTHR42872">
    <property type="entry name" value="PROTEIN-GLUTAMATE METHYLESTERASE/PROTEIN-GLUTAMINE GLUTAMINASE"/>
    <property type="match status" value="1"/>
</dbReference>
<dbReference type="SUPFAM" id="SSF52738">
    <property type="entry name" value="Methylesterase CheB, C-terminal domain"/>
    <property type="match status" value="1"/>
</dbReference>
<name>A0A9X3MXD3_9ACTN</name>
<evidence type="ECO:0000256" key="4">
    <source>
        <dbReference type="PROSITE-ProRule" id="PRU00050"/>
    </source>
</evidence>
<dbReference type="PANTHER" id="PTHR42872:SF6">
    <property type="entry name" value="PROTEIN-GLUTAMATE METHYLESTERASE_PROTEIN-GLUTAMINE GLUTAMINASE"/>
    <property type="match status" value="1"/>
</dbReference>
<dbReference type="RefSeq" id="WP_270042311.1">
    <property type="nucleotide sequence ID" value="NZ_JAPDOD010000022.1"/>
</dbReference>
<evidence type="ECO:0000313" key="7">
    <source>
        <dbReference type="Proteomes" id="UP001149140"/>
    </source>
</evidence>
<organism evidence="6 7">
    <name type="scientific">Solirubrobacter ginsenosidimutans</name>
    <dbReference type="NCBI Taxonomy" id="490573"/>
    <lineage>
        <taxon>Bacteria</taxon>
        <taxon>Bacillati</taxon>
        <taxon>Actinomycetota</taxon>
        <taxon>Thermoleophilia</taxon>
        <taxon>Solirubrobacterales</taxon>
        <taxon>Solirubrobacteraceae</taxon>
        <taxon>Solirubrobacter</taxon>
    </lineage>
</organism>
<keyword evidence="7" id="KW-1185">Reference proteome</keyword>
<dbReference type="EC" id="3.1.1.61" evidence="2"/>
<proteinExistence type="predicted"/>